<dbReference type="EnsemblMetazoa" id="AATE012639-RA">
    <property type="protein sequence ID" value="AATE012639-PA.1"/>
    <property type="gene ID" value="AATE012639"/>
</dbReference>
<sequence>MLVRTKVRQRIDQGHLLLLLLSNHRSDWGCRFESLLLTSLPRSHPGLLCCSGRFLLVPGVPFGAAAHELPIDERIKHLVLVGRVTLRGHRNLRGGVWQERSLNRHHLPVDTRRIVRIVRRLQRHLHRYWQMSLLVNTSLHAAFAGADMLACDGGGIGFTGRIPCDCGQHEPTGVVVVVAAAAVAGAVKASRRKGKSGMMVRMLPTSVTISASSFLVAFCFSAATAAAIVGDSVAISEGDTAATDGAGANAEEGGFPSGRDDLPLANFGPASTPAGGTCISCMKYSASSAALLVDISRAELCGPQNMSMHCSGCSLFSTSPSHRRSTLSQNWRTKSHAFMFQLPASRMRSSSQTGLYERSSSREWLGGYSMATTLTATMHGTLVQGFAWNVQKRDGSIVAHLYFMRSG</sequence>
<dbReference type="AlphaFoldDB" id="A0A182J751"/>
<reference evidence="1" key="1">
    <citation type="submission" date="2022-08" db="UniProtKB">
        <authorList>
            <consortium name="EnsemblMetazoa"/>
        </authorList>
    </citation>
    <scope>IDENTIFICATION</scope>
    <source>
        <strain evidence="1">EBRO</strain>
    </source>
</reference>
<accession>A0A182J751</accession>
<protein>
    <submittedName>
        <fullName evidence="1">Uncharacterized protein</fullName>
    </submittedName>
</protein>
<organism evidence="1">
    <name type="scientific">Anopheles atroparvus</name>
    <name type="common">European mosquito</name>
    <dbReference type="NCBI Taxonomy" id="41427"/>
    <lineage>
        <taxon>Eukaryota</taxon>
        <taxon>Metazoa</taxon>
        <taxon>Ecdysozoa</taxon>
        <taxon>Arthropoda</taxon>
        <taxon>Hexapoda</taxon>
        <taxon>Insecta</taxon>
        <taxon>Pterygota</taxon>
        <taxon>Neoptera</taxon>
        <taxon>Endopterygota</taxon>
        <taxon>Diptera</taxon>
        <taxon>Nematocera</taxon>
        <taxon>Culicoidea</taxon>
        <taxon>Culicidae</taxon>
        <taxon>Anophelinae</taxon>
        <taxon>Anopheles</taxon>
    </lineage>
</organism>
<evidence type="ECO:0000313" key="1">
    <source>
        <dbReference type="EnsemblMetazoa" id="AATE012639-PA.1"/>
    </source>
</evidence>
<dbReference type="VEuPathDB" id="VectorBase:AATE012639"/>
<proteinExistence type="predicted"/>
<name>A0A182J751_ANOAO</name>